<dbReference type="InterPro" id="IPR000421">
    <property type="entry name" value="FA58C"/>
</dbReference>
<dbReference type="GO" id="GO:0038023">
    <property type="term" value="F:signaling receptor activity"/>
    <property type="evidence" value="ECO:0007669"/>
    <property type="project" value="TreeGrafter"/>
</dbReference>
<evidence type="ECO:0000313" key="11">
    <source>
        <dbReference type="EnsemblMetazoa" id="BGLB020186-PA"/>
    </source>
</evidence>
<keyword evidence="3" id="KW-0964">Secreted</keyword>
<proteinExistence type="predicted"/>
<reference evidence="11" key="1">
    <citation type="submission" date="2020-05" db="UniProtKB">
        <authorList>
            <consortium name="EnsemblMetazoa"/>
        </authorList>
    </citation>
    <scope>IDENTIFICATION</scope>
    <source>
        <strain evidence="11">BB02</strain>
    </source>
</reference>
<accession>A0A2C9KIT9</accession>
<dbReference type="Proteomes" id="UP000076420">
    <property type="component" value="Unassembled WGS sequence"/>
</dbReference>
<evidence type="ECO:0000256" key="2">
    <source>
        <dbReference type="ARBA" id="ARBA00004613"/>
    </source>
</evidence>
<sequence>MNGEKPGEMGEEETVSQLRTLYSFCDSTDITAVECRDADTKRTAQELGQVSVLCDMSYSGLKCFSFDQPDGKCKDYEVRFLCEPKTVNCNVAPVSGTPSPPPHTTLVPVRVCDNTMEDVKPILVADSQITVSTSLSGYTGPERSRLDTTPTSVSSGGWVAKVSDRTQWIKFTFSDPMVVMGLTTQGRAGASEWVETYKVMYSENGVDFHFIEETPGQPKVFVANNDSDTKHTVTFSPVKAKIVIIQPQSWHTSISMRLGVLGCLTTSTGPYVPATPPPVKQCVSGWSKWINKNDPTTGTGDVEKMTKEELADFCPGGIISAIECKDSDTKDDWTSLSEATCSIEDGLECNNLPFDGIPPCRNYEIRYQCNCSAVTPSTLPVPRTQVTIAPSTARIQQCTSGWSSWINKVDPTSGTGDYEKMSKEELEAFCPGGSIIDIECKDSVSKDDWTSLAESTCSVEDGLKCDNLPFDGVPPCRNYEIRYKCNCSSSTVNIGSTRAAPATINQASTRSTLSNQCVTQWTPWINKIDPTTGKGDYEKITPEEQAQFCPGGKLTDIQCIDSDTKDDFTSLAEATCTLEDGLACSNLPFDGIPPCRNYQIRYMCNCTGVVVGRKRRDAPLPDPTLAPRAVPKLPAQCRQDMGIMSGRVRGDMISASSYLHIRHSPQSARLGSYGSWIAARNDRRQYIQIDFVTAAYLTGVTTQGHPYAPLYVTSYKIVFSNDGVNWSPYRETTGVDKIFSANRDSVTPATHMFRLPVRARFLRLIPQSWQGKIALRLEVHGCPQKYPITTPVHKTSVTSVKLPPVSLDVNYDCIEWDSWIDLHQPTIRDVNDIESLDDIIEASPHCKDPIVIECRTATPDHLSSKETGQNVDCNLWDGLSCNATAINDRLCFNYESRLGCLKNKAECASKLAVIPRYSKSKGQPPLMCYAGMYSKQCPKLCPSGYYCNGVACVLKKDCPCVIDGQIVKSGSVIRNSQCDTCQCIGGETVCVPKFCPACHIGASYVDKKTCNCQCETCSPDEHQCGTGLCIQANRKCDGIIDCVDDEDTCVNHLQVKTSLKGVKNT</sequence>
<evidence type="ECO:0000256" key="8">
    <source>
        <dbReference type="ARBA" id="ARBA00023180"/>
    </source>
</evidence>
<keyword evidence="8" id="KW-0325">Glycoprotein</keyword>
<evidence type="ECO:0000259" key="10">
    <source>
        <dbReference type="PROSITE" id="PS50022"/>
    </source>
</evidence>
<name>A0A2C9KIT9_BIOGL</name>
<dbReference type="InterPro" id="IPR036055">
    <property type="entry name" value="LDL_receptor-like_sf"/>
</dbReference>
<dbReference type="InterPro" id="IPR025155">
    <property type="entry name" value="WxxW_domain"/>
</dbReference>
<dbReference type="Gene3D" id="4.10.400.10">
    <property type="entry name" value="Low-density Lipoprotein Receptor"/>
    <property type="match status" value="1"/>
</dbReference>
<dbReference type="PROSITE" id="PS50068">
    <property type="entry name" value="LDLRA_2"/>
    <property type="match status" value="1"/>
</dbReference>
<evidence type="ECO:0000256" key="7">
    <source>
        <dbReference type="ARBA" id="ARBA00023157"/>
    </source>
</evidence>
<dbReference type="VEuPathDB" id="VectorBase:BGLB020186"/>
<protein>
    <recommendedName>
        <fullName evidence="10">F5/8 type C domain-containing protein</fullName>
    </recommendedName>
</protein>
<dbReference type="AlphaFoldDB" id="A0A2C9KIT9"/>
<dbReference type="EnsemblMetazoa" id="BGLB020186-RA">
    <property type="protein sequence ID" value="BGLB020186-PA"/>
    <property type="gene ID" value="BGLB020186"/>
</dbReference>
<evidence type="ECO:0000256" key="9">
    <source>
        <dbReference type="PROSITE-ProRule" id="PRU00124"/>
    </source>
</evidence>
<dbReference type="InterPro" id="IPR002172">
    <property type="entry name" value="LDrepeatLR_classA_rpt"/>
</dbReference>
<dbReference type="Pfam" id="PF00057">
    <property type="entry name" value="Ldl_recept_a"/>
    <property type="match status" value="1"/>
</dbReference>
<dbReference type="CDD" id="cd00112">
    <property type="entry name" value="LDLa"/>
    <property type="match status" value="1"/>
</dbReference>
<dbReference type="SUPFAM" id="SSF57424">
    <property type="entry name" value="LDL receptor-like module"/>
    <property type="match status" value="1"/>
</dbReference>
<dbReference type="Pfam" id="PF13330">
    <property type="entry name" value="Mucin2_WxxW"/>
    <property type="match status" value="5"/>
</dbReference>
<dbReference type="InterPro" id="IPR008979">
    <property type="entry name" value="Galactose-bd-like_sf"/>
</dbReference>
<dbReference type="PANTHER" id="PTHR46806:SF5">
    <property type="entry name" value="F5_8 TYPE C DOMAIN-CONTAINING PROTEIN"/>
    <property type="match status" value="1"/>
</dbReference>
<dbReference type="PANTHER" id="PTHR46806">
    <property type="entry name" value="F5/8 TYPE C DOMAIN-CONTAINING PROTEIN"/>
    <property type="match status" value="1"/>
</dbReference>
<comment type="caution">
    <text evidence="9">Lacks conserved residue(s) required for the propagation of feature annotation.</text>
</comment>
<dbReference type="Pfam" id="PF00754">
    <property type="entry name" value="F5_F8_type_C"/>
    <property type="match status" value="2"/>
</dbReference>
<dbReference type="SUPFAM" id="SSF49785">
    <property type="entry name" value="Galactose-binding domain-like"/>
    <property type="match status" value="2"/>
</dbReference>
<evidence type="ECO:0000256" key="3">
    <source>
        <dbReference type="ARBA" id="ARBA00022525"/>
    </source>
</evidence>
<dbReference type="KEGG" id="bgt:106058943"/>
<dbReference type="PROSITE" id="PS50022">
    <property type="entry name" value="FA58C_3"/>
    <property type="match status" value="2"/>
</dbReference>
<dbReference type="InterPro" id="IPR050633">
    <property type="entry name" value="Neuropilin_MCO_CoagFactor"/>
</dbReference>
<dbReference type="STRING" id="6526.A0A2C9KIT9"/>
<gene>
    <name evidence="11" type="primary">106058943</name>
</gene>
<dbReference type="GO" id="GO:0005886">
    <property type="term" value="C:plasma membrane"/>
    <property type="evidence" value="ECO:0007669"/>
    <property type="project" value="TreeGrafter"/>
</dbReference>
<dbReference type="GO" id="GO:0012505">
    <property type="term" value="C:endomembrane system"/>
    <property type="evidence" value="ECO:0007669"/>
    <property type="project" value="UniProtKB-SubCell"/>
</dbReference>
<keyword evidence="4" id="KW-0732">Signal</keyword>
<dbReference type="SMART" id="SM00231">
    <property type="entry name" value="FA58C"/>
    <property type="match status" value="2"/>
</dbReference>
<organism evidence="11 12">
    <name type="scientific">Biomphalaria glabrata</name>
    <name type="common">Bloodfluke planorb</name>
    <name type="synonym">Freshwater snail</name>
    <dbReference type="NCBI Taxonomy" id="6526"/>
    <lineage>
        <taxon>Eukaryota</taxon>
        <taxon>Metazoa</taxon>
        <taxon>Spiralia</taxon>
        <taxon>Lophotrochozoa</taxon>
        <taxon>Mollusca</taxon>
        <taxon>Gastropoda</taxon>
        <taxon>Heterobranchia</taxon>
        <taxon>Euthyneura</taxon>
        <taxon>Panpulmonata</taxon>
        <taxon>Hygrophila</taxon>
        <taxon>Lymnaeoidea</taxon>
        <taxon>Planorbidae</taxon>
        <taxon>Biomphalaria</taxon>
    </lineage>
</organism>
<dbReference type="PROSITE" id="PS01285">
    <property type="entry name" value="FA58C_1"/>
    <property type="match status" value="1"/>
</dbReference>
<dbReference type="FunFam" id="2.60.120.260:FF:000002">
    <property type="entry name" value="Coagulation factor VIII"/>
    <property type="match status" value="1"/>
</dbReference>
<evidence type="ECO:0000256" key="1">
    <source>
        <dbReference type="ARBA" id="ARBA00004184"/>
    </source>
</evidence>
<dbReference type="Gene3D" id="2.60.120.260">
    <property type="entry name" value="Galactose-binding domain-like"/>
    <property type="match status" value="2"/>
</dbReference>
<dbReference type="GO" id="GO:0007155">
    <property type="term" value="P:cell adhesion"/>
    <property type="evidence" value="ECO:0007669"/>
    <property type="project" value="UniProtKB-KW"/>
</dbReference>
<dbReference type="PROSITE" id="PS01286">
    <property type="entry name" value="FA58C_2"/>
    <property type="match status" value="2"/>
</dbReference>
<feature type="disulfide bond" evidence="9">
    <location>
        <begin position="1024"/>
        <end position="1042"/>
    </location>
</feature>
<evidence type="ECO:0000256" key="4">
    <source>
        <dbReference type="ARBA" id="ARBA00022729"/>
    </source>
</evidence>
<comment type="subcellular location">
    <subcellularLocation>
        <location evidence="1">Endomembrane system</location>
        <topology evidence="1">Peripheral membrane protein</topology>
    </subcellularLocation>
    <subcellularLocation>
        <location evidence="2">Secreted</location>
    </subcellularLocation>
</comment>
<evidence type="ECO:0000313" key="12">
    <source>
        <dbReference type="Proteomes" id="UP000076420"/>
    </source>
</evidence>
<keyword evidence="7 9" id="KW-1015">Disulfide bond</keyword>
<dbReference type="SMART" id="SM00192">
    <property type="entry name" value="LDLa"/>
    <property type="match status" value="1"/>
</dbReference>
<keyword evidence="6" id="KW-0472">Membrane</keyword>
<dbReference type="GO" id="GO:0005576">
    <property type="term" value="C:extracellular region"/>
    <property type="evidence" value="ECO:0007669"/>
    <property type="project" value="UniProtKB-SubCell"/>
</dbReference>
<dbReference type="CDD" id="cd00057">
    <property type="entry name" value="FA58C"/>
    <property type="match status" value="2"/>
</dbReference>
<dbReference type="VEuPathDB" id="VectorBase:BGLAX_028220"/>
<feature type="domain" description="F5/8 type C" evidence="10">
    <location>
        <begin position="112"/>
        <end position="263"/>
    </location>
</feature>
<evidence type="ECO:0000256" key="6">
    <source>
        <dbReference type="ARBA" id="ARBA00023136"/>
    </source>
</evidence>
<keyword evidence="5" id="KW-0130">Cell adhesion</keyword>
<feature type="domain" description="F5/8 type C" evidence="10">
    <location>
        <begin position="637"/>
        <end position="782"/>
    </location>
</feature>
<evidence type="ECO:0000256" key="5">
    <source>
        <dbReference type="ARBA" id="ARBA00022889"/>
    </source>
</evidence>
<feature type="disulfide bond" evidence="9">
    <location>
        <begin position="1017"/>
        <end position="1029"/>
    </location>
</feature>